<dbReference type="InterPro" id="IPR029058">
    <property type="entry name" value="AB_hydrolase_fold"/>
</dbReference>
<dbReference type="Proteomes" id="UP001501842">
    <property type="component" value="Unassembled WGS sequence"/>
</dbReference>
<protein>
    <submittedName>
        <fullName evidence="1">Alpha/beta hydrolase</fullName>
    </submittedName>
</protein>
<dbReference type="InterPro" id="IPR051321">
    <property type="entry name" value="PHA/PHB_synthase"/>
</dbReference>
<dbReference type="Gene3D" id="3.40.50.1820">
    <property type="entry name" value="alpha/beta hydrolase"/>
    <property type="match status" value="1"/>
</dbReference>
<organism evidence="1 2">
    <name type="scientific">Actinocorallia aurantiaca</name>
    <dbReference type="NCBI Taxonomy" id="46204"/>
    <lineage>
        <taxon>Bacteria</taxon>
        <taxon>Bacillati</taxon>
        <taxon>Actinomycetota</taxon>
        <taxon>Actinomycetes</taxon>
        <taxon>Streptosporangiales</taxon>
        <taxon>Thermomonosporaceae</taxon>
        <taxon>Actinocorallia</taxon>
    </lineage>
</organism>
<gene>
    <name evidence="1" type="ORF">GCM10010439_73060</name>
</gene>
<dbReference type="EMBL" id="BAAATZ010000042">
    <property type="protein sequence ID" value="GAA2738572.1"/>
    <property type="molecule type" value="Genomic_DNA"/>
</dbReference>
<evidence type="ECO:0000313" key="1">
    <source>
        <dbReference type="EMBL" id="GAA2738572.1"/>
    </source>
</evidence>
<proteinExistence type="predicted"/>
<dbReference type="GO" id="GO:0016787">
    <property type="term" value="F:hydrolase activity"/>
    <property type="evidence" value="ECO:0007669"/>
    <property type="project" value="UniProtKB-KW"/>
</dbReference>
<dbReference type="PANTHER" id="PTHR36837">
    <property type="entry name" value="POLY(3-HYDROXYALKANOATE) POLYMERASE SUBUNIT PHAC"/>
    <property type="match status" value="1"/>
</dbReference>
<name>A0ABP6H9H6_9ACTN</name>
<accession>A0ABP6H9H6</accession>
<keyword evidence="2" id="KW-1185">Reference proteome</keyword>
<evidence type="ECO:0000313" key="2">
    <source>
        <dbReference type="Proteomes" id="UP001501842"/>
    </source>
</evidence>
<comment type="caution">
    <text evidence="1">The sequence shown here is derived from an EMBL/GenBank/DDBJ whole genome shotgun (WGS) entry which is preliminary data.</text>
</comment>
<dbReference type="PANTHER" id="PTHR36837:SF2">
    <property type="entry name" value="POLY(3-HYDROXYALKANOATE) POLYMERASE SUBUNIT PHAC"/>
    <property type="match status" value="1"/>
</dbReference>
<sequence length="374" mass="40181">MLLSPRNVRDAASNATRKILRGRLADLRPMPSELIDQGPHRSLYRYRTPGKVIPTGPPVLLVPPPAASAATAFDLRRGCSLAEHLVSTGRRTYLLDYGEADRRGRDPDLETWVDEVLPQAVARVAEDVDGQPVQLVGWCLGGILSVLAAAARPALPVASITSIAAPVDFDAVRPGGSLSGLARLAGGFAGGGESGLLSAFGGIPRPRAGNEYKISEIDRYLTRPVMMLANLDDADFLAQIEAVDAFTEEMLASPGRTVAQAYDRFFREDELACGEARVGDRRVSLSEVKAPVLVIAGRDDGLAPWRSVHPLTRLLPGSPDVRFATAPGGHLGVLTGRKARTTTWARLDAWLAEGSVRHGLRAARPQRERQLSRS</sequence>
<dbReference type="SUPFAM" id="SSF53474">
    <property type="entry name" value="alpha/beta-Hydrolases"/>
    <property type="match status" value="1"/>
</dbReference>
<reference evidence="2" key="1">
    <citation type="journal article" date="2019" name="Int. J. Syst. Evol. Microbiol.">
        <title>The Global Catalogue of Microorganisms (GCM) 10K type strain sequencing project: providing services to taxonomists for standard genome sequencing and annotation.</title>
        <authorList>
            <consortium name="The Broad Institute Genomics Platform"/>
            <consortium name="The Broad Institute Genome Sequencing Center for Infectious Disease"/>
            <person name="Wu L."/>
            <person name="Ma J."/>
        </authorList>
    </citation>
    <scope>NUCLEOTIDE SEQUENCE [LARGE SCALE GENOMIC DNA]</scope>
    <source>
        <strain evidence="2">JCM 8201</strain>
    </source>
</reference>
<keyword evidence="1" id="KW-0378">Hydrolase</keyword>